<dbReference type="InterPro" id="IPR033133">
    <property type="entry name" value="PUM-HD"/>
</dbReference>
<feature type="region of interest" description="Disordered" evidence="5">
    <location>
        <begin position="671"/>
        <end position="695"/>
    </location>
</feature>
<feature type="repeat" description="Pumilio" evidence="4">
    <location>
        <begin position="536"/>
        <end position="571"/>
    </location>
</feature>
<dbReference type="GO" id="GO:0003730">
    <property type="term" value="F:mRNA 3'-UTR binding"/>
    <property type="evidence" value="ECO:0007669"/>
    <property type="project" value="TreeGrafter"/>
</dbReference>
<feature type="repeat" description="Pumilio" evidence="4">
    <location>
        <begin position="500"/>
        <end position="535"/>
    </location>
</feature>
<dbReference type="WBParaSite" id="Gr19_v10_g12634.t1">
    <property type="protein sequence ID" value="Gr19_v10_g12634.t1"/>
    <property type="gene ID" value="Gr19_v10_g12634"/>
</dbReference>
<feature type="repeat" description="Pumilio" evidence="4">
    <location>
        <begin position="127"/>
        <end position="162"/>
    </location>
</feature>
<reference evidence="8" key="1">
    <citation type="submission" date="2022-11" db="UniProtKB">
        <authorList>
            <consortium name="WormBaseParasite"/>
        </authorList>
    </citation>
    <scope>IDENTIFICATION</scope>
</reference>
<organism evidence="7 8">
    <name type="scientific">Globodera rostochiensis</name>
    <name type="common">Golden nematode worm</name>
    <name type="synonym">Heterodera rostochiensis</name>
    <dbReference type="NCBI Taxonomy" id="31243"/>
    <lineage>
        <taxon>Eukaryota</taxon>
        <taxon>Metazoa</taxon>
        <taxon>Ecdysozoa</taxon>
        <taxon>Nematoda</taxon>
        <taxon>Chromadorea</taxon>
        <taxon>Rhabditida</taxon>
        <taxon>Tylenchina</taxon>
        <taxon>Tylenchomorpha</taxon>
        <taxon>Tylenchoidea</taxon>
        <taxon>Heteroderidae</taxon>
        <taxon>Heteroderinae</taxon>
        <taxon>Globodera</taxon>
    </lineage>
</organism>
<dbReference type="GO" id="GO:0030154">
    <property type="term" value="P:cell differentiation"/>
    <property type="evidence" value="ECO:0007669"/>
    <property type="project" value="UniProtKB-KW"/>
</dbReference>
<feature type="repeat" description="Pumilio" evidence="4">
    <location>
        <begin position="314"/>
        <end position="349"/>
    </location>
</feature>
<feature type="repeat" description="Pumilio" evidence="4">
    <location>
        <begin position="199"/>
        <end position="234"/>
    </location>
</feature>
<evidence type="ECO:0000256" key="1">
    <source>
        <dbReference type="ARBA" id="ARBA00022473"/>
    </source>
</evidence>
<keyword evidence="7" id="KW-1185">Reference proteome</keyword>
<dbReference type="Proteomes" id="UP000887572">
    <property type="component" value="Unplaced"/>
</dbReference>
<feature type="repeat" description="Pumilio" evidence="4">
    <location>
        <begin position="388"/>
        <end position="427"/>
    </location>
</feature>
<dbReference type="Pfam" id="PF00806">
    <property type="entry name" value="PUF"/>
    <property type="match status" value="11"/>
</dbReference>
<protein>
    <submittedName>
        <fullName evidence="8">PUM-HD domain-containing protein</fullName>
    </submittedName>
</protein>
<dbReference type="InterPro" id="IPR011989">
    <property type="entry name" value="ARM-like"/>
</dbReference>
<evidence type="ECO:0000256" key="5">
    <source>
        <dbReference type="SAM" id="MobiDB-lite"/>
    </source>
</evidence>
<dbReference type="PANTHER" id="PTHR12537:SF12">
    <property type="entry name" value="MATERNAL PROTEIN PUMILIO"/>
    <property type="match status" value="1"/>
</dbReference>
<feature type="repeat" description="Pumilio" evidence="4">
    <location>
        <begin position="163"/>
        <end position="198"/>
    </location>
</feature>
<evidence type="ECO:0000256" key="4">
    <source>
        <dbReference type="PROSITE-ProRule" id="PRU00317"/>
    </source>
</evidence>
<feature type="repeat" description="Pumilio" evidence="4">
    <location>
        <begin position="235"/>
        <end position="270"/>
    </location>
</feature>
<feature type="domain" description="PUM-HD" evidence="6">
    <location>
        <begin position="212"/>
        <end position="561"/>
    </location>
</feature>
<accession>A0A914H102</accession>
<evidence type="ECO:0000313" key="8">
    <source>
        <dbReference type="WBParaSite" id="Gr19_v10_g12634.t1"/>
    </source>
</evidence>
<keyword evidence="3" id="KW-0221">Differentiation</keyword>
<dbReference type="InterPro" id="IPR001313">
    <property type="entry name" value="Pumilio_RNA-bd_rpt"/>
</dbReference>
<dbReference type="SUPFAM" id="SSF48371">
    <property type="entry name" value="ARM repeat"/>
    <property type="match status" value="3"/>
</dbReference>
<dbReference type="InterPro" id="IPR016024">
    <property type="entry name" value="ARM-type_fold"/>
</dbReference>
<dbReference type="PROSITE" id="PS50302">
    <property type="entry name" value="PUM"/>
    <property type="match status" value="11"/>
</dbReference>
<feature type="compositionally biased region" description="Polar residues" evidence="5">
    <location>
        <begin position="671"/>
        <end position="681"/>
    </location>
</feature>
<dbReference type="Pfam" id="PF22493">
    <property type="entry name" value="PUF_NOP9"/>
    <property type="match status" value="1"/>
</dbReference>
<dbReference type="PANTHER" id="PTHR12537">
    <property type="entry name" value="RNA BINDING PROTEIN PUMILIO-RELATED"/>
    <property type="match status" value="1"/>
</dbReference>
<sequence>MVSRLICNFLNGQHIICKIQHVQTVHVAFLHQHIKNVCPAAVLSCGARMASSSSNRPSNRSKLSDKYSNNGGSQLLDDYHNNRAANLQLADLGKHAMAFALDPQGSRFIEQKLGRARSTGKAQLMDALRGHVLKLAKQMYGSHVIEAALKSVDKASQMEIINEISAQVTPLSLHKYGCRVIECLLEHCTEQQKRPVYEQLLENVPTLVTDPYGNFVIQHAIEHGLPEDRERIVRSLKGDIMKYAQDKFGSLVILKCLICGTADQKKTLIDNVCVEEAQTLQNARQLMADEFGHYVIQKFFEYGTDDQKARLVDALRGHVLTLSLQIYGGPMIQKALKSVDKALQMEIIEELTPRACVIRCIKDRYGMHVMNMIFELIEPQRLQFVVDAITTSPSNSVASLSLHEYGNWVIRSVLERCTEQQKRPVFEKLLENVPTLVTDQYGCFVIRHAIEHGRAEDRERIMRSLHEKVTSLSLHEYGSRVIERVLELCTEQQKRPMLEQLLENVPTLATDKYGSHVIQHVIEHGRAEDRERIMRLLHENLFTLVTDPYGNFVIQYVIEHGLPEDRERIVRNLKGDILKNAHHKGICSVIEKCLVFGTTEQRNALIDQVCTDNGSGKPPLLEMMKHPFANDCVLKMHDFADSAHRDKMMFAIKEHIPALIRLKARQSEHQSLTAVQAQQRGVGTVADKRKKPSNG</sequence>
<keyword evidence="2" id="KW-0677">Repeat</keyword>
<feature type="repeat" description="Pumilio" evidence="4">
    <location>
        <begin position="464"/>
        <end position="499"/>
    </location>
</feature>
<dbReference type="SMART" id="SM00025">
    <property type="entry name" value="Pumilio"/>
    <property type="match status" value="15"/>
</dbReference>
<dbReference type="Gene3D" id="1.25.10.10">
    <property type="entry name" value="Leucine-rich Repeat Variant"/>
    <property type="match status" value="3"/>
</dbReference>
<dbReference type="GO" id="GO:0005737">
    <property type="term" value="C:cytoplasm"/>
    <property type="evidence" value="ECO:0007669"/>
    <property type="project" value="TreeGrafter"/>
</dbReference>
<evidence type="ECO:0000313" key="7">
    <source>
        <dbReference type="Proteomes" id="UP000887572"/>
    </source>
</evidence>
<evidence type="ECO:0000259" key="6">
    <source>
        <dbReference type="PROSITE" id="PS50303"/>
    </source>
</evidence>
<dbReference type="AlphaFoldDB" id="A0A914H102"/>
<evidence type="ECO:0000256" key="3">
    <source>
        <dbReference type="ARBA" id="ARBA00022782"/>
    </source>
</evidence>
<dbReference type="GO" id="GO:0005634">
    <property type="term" value="C:nucleus"/>
    <property type="evidence" value="ECO:0007669"/>
    <property type="project" value="TreeGrafter"/>
</dbReference>
<evidence type="ECO:0000256" key="2">
    <source>
        <dbReference type="ARBA" id="ARBA00022737"/>
    </source>
</evidence>
<proteinExistence type="predicted"/>
<keyword evidence="1" id="KW-0217">Developmental protein</keyword>
<dbReference type="PROSITE" id="PS50303">
    <property type="entry name" value="PUM_HD"/>
    <property type="match status" value="1"/>
</dbReference>
<feature type="repeat" description="Pumilio" evidence="4">
    <location>
        <begin position="278"/>
        <end position="313"/>
    </location>
</feature>
<dbReference type="GO" id="GO:0010608">
    <property type="term" value="P:post-transcriptional regulation of gene expression"/>
    <property type="evidence" value="ECO:0007669"/>
    <property type="project" value="TreeGrafter"/>
</dbReference>
<feature type="repeat" description="Pumilio" evidence="4">
    <location>
        <begin position="428"/>
        <end position="463"/>
    </location>
</feature>
<name>A0A914H102_GLORO</name>